<protein>
    <recommendedName>
        <fullName evidence="2">UDP-glucose 6-dehydrogenase</fullName>
    </recommendedName>
</protein>
<proteinExistence type="inferred from homology"/>
<dbReference type="SUPFAM" id="SSF48179">
    <property type="entry name" value="6-phosphogluconate dehydrogenase C-terminal domain-like"/>
    <property type="match status" value="1"/>
</dbReference>
<evidence type="ECO:0000259" key="4">
    <source>
        <dbReference type="Pfam" id="PF00984"/>
    </source>
</evidence>
<dbReference type="Gene3D" id="1.10.1040.10">
    <property type="entry name" value="N-(1-d-carboxylethyl)-l-norvaline Dehydrogenase, domain 2"/>
    <property type="match status" value="1"/>
</dbReference>
<evidence type="ECO:0000256" key="2">
    <source>
        <dbReference type="ARBA" id="ARBA00015132"/>
    </source>
</evidence>
<dbReference type="EMBL" id="JBHSON010000012">
    <property type="protein sequence ID" value="MFC5746214.1"/>
    <property type="molecule type" value="Genomic_DNA"/>
</dbReference>
<evidence type="ECO:0000259" key="5">
    <source>
        <dbReference type="Pfam" id="PF03721"/>
    </source>
</evidence>
<dbReference type="SUPFAM" id="SSF51735">
    <property type="entry name" value="NAD(P)-binding Rossmann-fold domains"/>
    <property type="match status" value="1"/>
</dbReference>
<dbReference type="PANTHER" id="PTHR43750:SF3">
    <property type="entry name" value="UDP-GLUCOSE 6-DEHYDROGENASE TUAD"/>
    <property type="match status" value="1"/>
</dbReference>
<name>A0ABW0ZWB7_9ACTN</name>
<comment type="caution">
    <text evidence="6">The sequence shown here is derived from an EMBL/GenBank/DDBJ whole genome shotgun (WGS) entry which is preliminary data.</text>
</comment>
<evidence type="ECO:0000313" key="7">
    <source>
        <dbReference type="Proteomes" id="UP001596074"/>
    </source>
</evidence>
<dbReference type="InterPro" id="IPR036291">
    <property type="entry name" value="NAD(P)-bd_dom_sf"/>
</dbReference>
<dbReference type="Pfam" id="PF03721">
    <property type="entry name" value="UDPG_MGDP_dh_N"/>
    <property type="match status" value="1"/>
</dbReference>
<evidence type="ECO:0000256" key="1">
    <source>
        <dbReference type="ARBA" id="ARBA00006601"/>
    </source>
</evidence>
<dbReference type="InterPro" id="IPR014026">
    <property type="entry name" value="UDP-Glc/GDP-Man_DH_dimer"/>
</dbReference>
<evidence type="ECO:0000313" key="6">
    <source>
        <dbReference type="EMBL" id="MFC5746214.1"/>
    </source>
</evidence>
<keyword evidence="7" id="KW-1185">Reference proteome</keyword>
<dbReference type="Proteomes" id="UP001596074">
    <property type="component" value="Unassembled WGS sequence"/>
</dbReference>
<sequence length="290" mass="30928">MSVANIVVIGAGVVGTATGRGFRRHDHKVTFVDTDAAARHRAAELGFLAVEPEALDLMDVNAVFVTVSAPAGERGVDLTHLLDASRALGTALAHTTPDTFTVVVYRSTVPPGTTRKLVTVLEAASNGKAGVDFGVAYCPEYLRAGTAYEDFINPPLVSVGVVGGDELTGEIVCDLHRPFGRAVQFLGVEEAEFQKYVHNLFNAVKISFFNEMRGIASCLEIDDSDEVFRITAITAEGMWNPCYGIADLGPYGGAGLPNDAEAWLKEMERMGVRSALVEAARAVNVRLGGR</sequence>
<dbReference type="PANTHER" id="PTHR43750">
    <property type="entry name" value="UDP-GLUCOSE 6-DEHYDROGENASE TUAD"/>
    <property type="match status" value="1"/>
</dbReference>
<dbReference type="Gene3D" id="3.40.50.720">
    <property type="entry name" value="NAD(P)-binding Rossmann-like Domain"/>
    <property type="match status" value="1"/>
</dbReference>
<comment type="similarity">
    <text evidence="1 3">Belongs to the UDP-glucose/GDP-mannose dehydrogenase family.</text>
</comment>
<dbReference type="PIRSF" id="PIRSF000124">
    <property type="entry name" value="UDPglc_GDPman_dh"/>
    <property type="match status" value="1"/>
</dbReference>
<dbReference type="RefSeq" id="WP_378281832.1">
    <property type="nucleotide sequence ID" value="NZ_JBHSON010000012.1"/>
</dbReference>
<feature type="domain" description="UDP-glucose/GDP-mannose dehydrogenase N-terminal" evidence="5">
    <location>
        <begin position="59"/>
        <end position="161"/>
    </location>
</feature>
<organism evidence="6 7">
    <name type="scientific">Actinomadura rugatobispora</name>
    <dbReference type="NCBI Taxonomy" id="1994"/>
    <lineage>
        <taxon>Bacteria</taxon>
        <taxon>Bacillati</taxon>
        <taxon>Actinomycetota</taxon>
        <taxon>Actinomycetes</taxon>
        <taxon>Streptosporangiales</taxon>
        <taxon>Thermomonosporaceae</taxon>
        <taxon>Actinomadura</taxon>
    </lineage>
</organism>
<dbReference type="InterPro" id="IPR008927">
    <property type="entry name" value="6-PGluconate_DH-like_C_sf"/>
</dbReference>
<gene>
    <name evidence="6" type="ORF">ACFPZN_11395</name>
</gene>
<reference evidence="7" key="1">
    <citation type="journal article" date="2019" name="Int. J. Syst. Evol. Microbiol.">
        <title>The Global Catalogue of Microorganisms (GCM) 10K type strain sequencing project: providing services to taxonomists for standard genome sequencing and annotation.</title>
        <authorList>
            <consortium name="The Broad Institute Genomics Platform"/>
            <consortium name="The Broad Institute Genome Sequencing Center for Infectious Disease"/>
            <person name="Wu L."/>
            <person name="Ma J."/>
        </authorList>
    </citation>
    <scope>NUCLEOTIDE SEQUENCE [LARGE SCALE GENOMIC DNA]</scope>
    <source>
        <strain evidence="7">KCTC 42087</strain>
    </source>
</reference>
<dbReference type="PIRSF" id="PIRSF500136">
    <property type="entry name" value="UDP_ManNAc_DH"/>
    <property type="match status" value="1"/>
</dbReference>
<accession>A0ABW0ZWB7</accession>
<dbReference type="InterPro" id="IPR001732">
    <property type="entry name" value="UDP-Glc/GDP-Man_DH_N"/>
</dbReference>
<dbReference type="InterPro" id="IPR017476">
    <property type="entry name" value="UDP-Glc/GDP-Man"/>
</dbReference>
<dbReference type="InterPro" id="IPR013328">
    <property type="entry name" value="6PGD_dom2"/>
</dbReference>
<evidence type="ECO:0000256" key="3">
    <source>
        <dbReference type="PIRNR" id="PIRNR000124"/>
    </source>
</evidence>
<feature type="domain" description="UDP-glucose/GDP-mannose dehydrogenase dimerisation" evidence="4">
    <location>
        <begin position="189"/>
        <end position="284"/>
    </location>
</feature>
<dbReference type="InterPro" id="IPR028359">
    <property type="entry name" value="UDP_ManNAc/GlcNAc_DH"/>
</dbReference>
<dbReference type="Pfam" id="PF00984">
    <property type="entry name" value="UDPG_MGDP_dh"/>
    <property type="match status" value="1"/>
</dbReference>